<keyword evidence="7" id="KW-0472">Membrane</keyword>
<dbReference type="EnsemblMetazoa" id="GAUT043805-RA">
    <property type="protein sequence ID" value="GAUT043805-PA"/>
    <property type="gene ID" value="GAUT043805"/>
</dbReference>
<keyword evidence="12" id="KW-1185">Reference proteome</keyword>
<evidence type="ECO:0000256" key="9">
    <source>
        <dbReference type="ARBA" id="ARBA00023224"/>
    </source>
</evidence>
<comment type="subunit">
    <text evidence="10">Interacts with Orco. Complexes exist early in the endomembrane system in olfactory sensory neurons (OSNs), coupling these complexes to the conserved ciliary trafficking pathway.</text>
</comment>
<organism evidence="11 12">
    <name type="scientific">Glossina austeni</name>
    <name type="common">Savannah tsetse fly</name>
    <dbReference type="NCBI Taxonomy" id="7395"/>
    <lineage>
        <taxon>Eukaryota</taxon>
        <taxon>Metazoa</taxon>
        <taxon>Ecdysozoa</taxon>
        <taxon>Arthropoda</taxon>
        <taxon>Hexapoda</taxon>
        <taxon>Insecta</taxon>
        <taxon>Pterygota</taxon>
        <taxon>Neoptera</taxon>
        <taxon>Endopterygota</taxon>
        <taxon>Diptera</taxon>
        <taxon>Brachycera</taxon>
        <taxon>Muscomorpha</taxon>
        <taxon>Hippoboscoidea</taxon>
        <taxon>Glossinidae</taxon>
        <taxon>Glossina</taxon>
    </lineage>
</organism>
<dbReference type="AlphaFoldDB" id="A0A1A9VPX8"/>
<dbReference type="GO" id="GO:0005886">
    <property type="term" value="C:plasma membrane"/>
    <property type="evidence" value="ECO:0007669"/>
    <property type="project" value="UniProtKB-SubCell"/>
</dbReference>
<comment type="subcellular location">
    <subcellularLocation>
        <location evidence="1">Cell membrane</location>
        <topology evidence="1">Multi-pass membrane protein</topology>
    </subcellularLocation>
</comment>
<evidence type="ECO:0000256" key="3">
    <source>
        <dbReference type="ARBA" id="ARBA00022606"/>
    </source>
</evidence>
<dbReference type="GO" id="GO:0004984">
    <property type="term" value="F:olfactory receptor activity"/>
    <property type="evidence" value="ECO:0007669"/>
    <property type="project" value="InterPro"/>
</dbReference>
<dbReference type="STRING" id="7395.A0A1A9VPX8"/>
<dbReference type="Pfam" id="PF02949">
    <property type="entry name" value="7tm_6"/>
    <property type="match status" value="1"/>
</dbReference>
<accession>A0A1A9VPX8</accession>
<evidence type="ECO:0000313" key="11">
    <source>
        <dbReference type="EnsemblMetazoa" id="GAUT043805-PA"/>
    </source>
</evidence>
<dbReference type="GO" id="GO:0007165">
    <property type="term" value="P:signal transduction"/>
    <property type="evidence" value="ECO:0007669"/>
    <property type="project" value="UniProtKB-KW"/>
</dbReference>
<dbReference type="GO" id="GO:0005549">
    <property type="term" value="F:odorant binding"/>
    <property type="evidence" value="ECO:0007669"/>
    <property type="project" value="InterPro"/>
</dbReference>
<keyword evidence="6" id="KW-1133">Transmembrane helix</keyword>
<keyword evidence="3" id="KW-0716">Sensory transduction</keyword>
<dbReference type="InterPro" id="IPR004117">
    <property type="entry name" value="7tm6_olfct_rcpt"/>
</dbReference>
<sequence>MDELMEIIIASEFQTYNCSSIYQVPAATSQVYYVCLFGSLLRDYSGQIGDEMMSQEWYVTDNRYQRMVILAIARSQRPAHLTASKFFIISMESFANYCMQVIAHFYSYVQLNFNLYEHKKYMQGRGRYQTAAAPAAPAAGIRFIMDVFVVF</sequence>
<evidence type="ECO:0000313" key="12">
    <source>
        <dbReference type="Proteomes" id="UP000078200"/>
    </source>
</evidence>
<keyword evidence="9" id="KW-0807">Transducer</keyword>
<evidence type="ECO:0000256" key="7">
    <source>
        <dbReference type="ARBA" id="ARBA00023136"/>
    </source>
</evidence>
<evidence type="ECO:0000256" key="10">
    <source>
        <dbReference type="ARBA" id="ARBA00038679"/>
    </source>
</evidence>
<evidence type="ECO:0000256" key="4">
    <source>
        <dbReference type="ARBA" id="ARBA00022692"/>
    </source>
</evidence>
<dbReference type="Proteomes" id="UP000078200">
    <property type="component" value="Unassembled WGS sequence"/>
</dbReference>
<keyword evidence="2" id="KW-1003">Cell membrane</keyword>
<evidence type="ECO:0000256" key="5">
    <source>
        <dbReference type="ARBA" id="ARBA00022725"/>
    </source>
</evidence>
<protein>
    <submittedName>
        <fullName evidence="11">Uncharacterized protein</fullName>
    </submittedName>
</protein>
<dbReference type="PANTHER" id="PTHR21137">
    <property type="entry name" value="ODORANT RECEPTOR"/>
    <property type="match status" value="1"/>
</dbReference>
<evidence type="ECO:0000256" key="6">
    <source>
        <dbReference type="ARBA" id="ARBA00022989"/>
    </source>
</evidence>
<proteinExistence type="predicted"/>
<name>A0A1A9VPX8_GLOAU</name>
<evidence type="ECO:0000256" key="2">
    <source>
        <dbReference type="ARBA" id="ARBA00022475"/>
    </source>
</evidence>
<evidence type="ECO:0000256" key="1">
    <source>
        <dbReference type="ARBA" id="ARBA00004651"/>
    </source>
</evidence>
<dbReference type="VEuPathDB" id="VectorBase:GAUT043805"/>
<keyword evidence="8" id="KW-0675">Receptor</keyword>
<reference evidence="11" key="1">
    <citation type="submission" date="2020-05" db="UniProtKB">
        <authorList>
            <consortium name="EnsemblMetazoa"/>
        </authorList>
    </citation>
    <scope>IDENTIFICATION</scope>
    <source>
        <strain evidence="11">TTRI</strain>
    </source>
</reference>
<dbReference type="PANTHER" id="PTHR21137:SF44">
    <property type="entry name" value="ODORANT RECEPTOR 13A-RELATED"/>
    <property type="match status" value="1"/>
</dbReference>
<evidence type="ECO:0000256" key="8">
    <source>
        <dbReference type="ARBA" id="ARBA00023170"/>
    </source>
</evidence>
<keyword evidence="5" id="KW-0552">Olfaction</keyword>
<keyword evidence="4" id="KW-0812">Transmembrane</keyword>